<proteinExistence type="inferred from homology"/>
<protein>
    <submittedName>
        <fullName evidence="7">Binding-protein-dependent transport system inner membrane component</fullName>
    </submittedName>
</protein>
<dbReference type="PANTHER" id="PTHR43759">
    <property type="entry name" value="TREHALOSE TRANSPORT SYSTEM PERMEASE PROTEIN SUGA"/>
    <property type="match status" value="1"/>
</dbReference>
<sequence>MAVKGISHPDRVERWAGVAVSAPALALVIALFCIPFLNSFFISFRREAQWTLGNYATVGRLYLGDILFTAGVSLIALVATLLVAVAIGGYLRLRPNRVVEFLFKIPLFIPFVVVGHAMRVFLAPHGLLNSALAQVGLVNLAAPPSIAFSWLGIVVALTWKNMAMALLLVLGAFRGVREEYLESARNVGAAEWRLVKDVLLPMAAGSVAVAAVLIFSSMLASFSIPLMIGSGKGAQMLMIDIYYRIIYQQDYGVANALGVISYLGATGAAIYYLRTVRSGERS</sequence>
<keyword evidence="5" id="KW-0813">Transport</keyword>
<keyword evidence="8" id="KW-1185">Reference proteome</keyword>
<gene>
    <name evidence="7" type="ORF">MGLY_17050</name>
</gene>
<reference evidence="7 8" key="1">
    <citation type="submission" date="2019-11" db="EMBL/GenBank/DDBJ databases">
        <title>Genome sequence of Moorella glycerini DSM11254.</title>
        <authorList>
            <person name="Poehlein A."/>
            <person name="Boeer T."/>
            <person name="Daniel R."/>
        </authorList>
    </citation>
    <scope>NUCLEOTIDE SEQUENCE [LARGE SCALE GENOMIC DNA]</scope>
    <source>
        <strain evidence="7 8">DSM 11254</strain>
    </source>
</reference>
<dbReference type="AlphaFoldDB" id="A0A6I5ZSH9"/>
<evidence type="ECO:0000256" key="1">
    <source>
        <dbReference type="ARBA" id="ARBA00004141"/>
    </source>
</evidence>
<dbReference type="CDD" id="cd06261">
    <property type="entry name" value="TM_PBP2"/>
    <property type="match status" value="1"/>
</dbReference>
<comment type="similarity">
    <text evidence="5">Belongs to the binding-protein-dependent transport system permease family.</text>
</comment>
<dbReference type="PANTHER" id="PTHR43759:SF1">
    <property type="entry name" value="GLUCOSE IMPORT SYSTEM PERMEASE PROTEIN GLCT"/>
    <property type="match status" value="1"/>
</dbReference>
<dbReference type="RefSeq" id="WP_156273030.1">
    <property type="nucleotide sequence ID" value="NZ_CP046244.1"/>
</dbReference>
<name>A0A6I5ZSH9_9FIRM</name>
<dbReference type="OrthoDB" id="9785836at2"/>
<dbReference type="SUPFAM" id="SSF161098">
    <property type="entry name" value="MetI-like"/>
    <property type="match status" value="1"/>
</dbReference>
<evidence type="ECO:0000256" key="5">
    <source>
        <dbReference type="RuleBase" id="RU363032"/>
    </source>
</evidence>
<dbReference type="InterPro" id="IPR052730">
    <property type="entry name" value="Sugar_ABC_transporter"/>
</dbReference>
<evidence type="ECO:0000256" key="4">
    <source>
        <dbReference type="ARBA" id="ARBA00023136"/>
    </source>
</evidence>
<evidence type="ECO:0000256" key="2">
    <source>
        <dbReference type="ARBA" id="ARBA00022692"/>
    </source>
</evidence>
<dbReference type="EMBL" id="CP046244">
    <property type="protein sequence ID" value="QGP92331.1"/>
    <property type="molecule type" value="Genomic_DNA"/>
</dbReference>
<dbReference type="Gene3D" id="1.10.3720.10">
    <property type="entry name" value="MetI-like"/>
    <property type="match status" value="1"/>
</dbReference>
<evidence type="ECO:0000313" key="8">
    <source>
        <dbReference type="Proteomes" id="UP000425916"/>
    </source>
</evidence>
<keyword evidence="4 5" id="KW-0472">Membrane</keyword>
<evidence type="ECO:0000259" key="6">
    <source>
        <dbReference type="PROSITE" id="PS50928"/>
    </source>
</evidence>
<feature type="domain" description="ABC transmembrane type-1" evidence="6">
    <location>
        <begin position="66"/>
        <end position="272"/>
    </location>
</feature>
<feature type="transmembrane region" description="Helical" evidence="5">
    <location>
        <begin position="253"/>
        <end position="273"/>
    </location>
</feature>
<feature type="transmembrane region" description="Helical" evidence="5">
    <location>
        <begin position="105"/>
        <end position="127"/>
    </location>
</feature>
<comment type="subcellular location">
    <subcellularLocation>
        <location evidence="5">Cell membrane</location>
        <topology evidence="5">Multi-pass membrane protein</topology>
    </subcellularLocation>
    <subcellularLocation>
        <location evidence="1">Membrane</location>
        <topology evidence="1">Multi-pass membrane protein</topology>
    </subcellularLocation>
</comment>
<dbReference type="Pfam" id="PF00528">
    <property type="entry name" value="BPD_transp_1"/>
    <property type="match status" value="1"/>
</dbReference>
<organism evidence="7 8">
    <name type="scientific">Neomoorella glycerini</name>
    <dbReference type="NCBI Taxonomy" id="55779"/>
    <lineage>
        <taxon>Bacteria</taxon>
        <taxon>Bacillati</taxon>
        <taxon>Bacillota</taxon>
        <taxon>Clostridia</taxon>
        <taxon>Neomoorellales</taxon>
        <taxon>Neomoorellaceae</taxon>
        <taxon>Neomoorella</taxon>
    </lineage>
</organism>
<feature type="transmembrane region" description="Helical" evidence="5">
    <location>
        <begin position="66"/>
        <end position="93"/>
    </location>
</feature>
<feature type="transmembrane region" description="Helical" evidence="5">
    <location>
        <begin position="203"/>
        <end position="228"/>
    </location>
</feature>
<dbReference type="InterPro" id="IPR000515">
    <property type="entry name" value="MetI-like"/>
</dbReference>
<dbReference type="GO" id="GO:0005886">
    <property type="term" value="C:plasma membrane"/>
    <property type="evidence" value="ECO:0007669"/>
    <property type="project" value="UniProtKB-SubCell"/>
</dbReference>
<dbReference type="PROSITE" id="PS50928">
    <property type="entry name" value="ABC_TM1"/>
    <property type="match status" value="1"/>
</dbReference>
<feature type="transmembrane region" description="Helical" evidence="5">
    <location>
        <begin position="12"/>
        <end position="37"/>
    </location>
</feature>
<keyword evidence="3 5" id="KW-1133">Transmembrane helix</keyword>
<dbReference type="Proteomes" id="UP000425916">
    <property type="component" value="Chromosome"/>
</dbReference>
<evidence type="ECO:0000256" key="3">
    <source>
        <dbReference type="ARBA" id="ARBA00022989"/>
    </source>
</evidence>
<accession>A0A6I5ZSH9</accession>
<keyword evidence="2 5" id="KW-0812">Transmembrane</keyword>
<evidence type="ECO:0000313" key="7">
    <source>
        <dbReference type="EMBL" id="QGP92331.1"/>
    </source>
</evidence>
<dbReference type="GO" id="GO:0055085">
    <property type="term" value="P:transmembrane transport"/>
    <property type="evidence" value="ECO:0007669"/>
    <property type="project" value="InterPro"/>
</dbReference>
<dbReference type="InterPro" id="IPR035906">
    <property type="entry name" value="MetI-like_sf"/>
</dbReference>